<dbReference type="RefSeq" id="WP_083093708.1">
    <property type="nucleotide sequence ID" value="NZ_LXWF01000044.1"/>
</dbReference>
<keyword evidence="1" id="KW-1133">Transmembrane helix</keyword>
<keyword evidence="1" id="KW-0472">Membrane</keyword>
<organism evidence="2 3">
    <name type="scientific">Rothia nasimurium</name>
    <dbReference type="NCBI Taxonomy" id="85336"/>
    <lineage>
        <taxon>Bacteria</taxon>
        <taxon>Bacillati</taxon>
        <taxon>Actinomycetota</taxon>
        <taxon>Actinomycetes</taxon>
        <taxon>Micrococcales</taxon>
        <taxon>Micrococcaceae</taxon>
        <taxon>Rothia</taxon>
    </lineage>
</organism>
<feature type="transmembrane region" description="Helical" evidence="1">
    <location>
        <begin position="36"/>
        <end position="56"/>
    </location>
</feature>
<protein>
    <submittedName>
        <fullName evidence="2">Uncharacterized protein</fullName>
    </submittedName>
</protein>
<dbReference type="AlphaFoldDB" id="A0A1Y1RLL9"/>
<dbReference type="Proteomes" id="UP000192359">
    <property type="component" value="Unassembled WGS sequence"/>
</dbReference>
<dbReference type="EMBL" id="LXWF01000044">
    <property type="protein sequence ID" value="ORC15255.1"/>
    <property type="molecule type" value="Genomic_DNA"/>
</dbReference>
<feature type="transmembrane region" description="Helical" evidence="1">
    <location>
        <begin position="100"/>
        <end position="123"/>
    </location>
</feature>
<evidence type="ECO:0000256" key="1">
    <source>
        <dbReference type="SAM" id="Phobius"/>
    </source>
</evidence>
<comment type="caution">
    <text evidence="2">The sequence shown here is derived from an EMBL/GenBank/DDBJ whole genome shotgun (WGS) entry which is preliminary data.</text>
</comment>
<evidence type="ECO:0000313" key="3">
    <source>
        <dbReference type="Proteomes" id="UP000192359"/>
    </source>
</evidence>
<proteinExistence type="predicted"/>
<keyword evidence="3" id="KW-1185">Reference proteome</keyword>
<gene>
    <name evidence="2" type="ORF">A7979_07895</name>
</gene>
<reference evidence="2 3" key="1">
    <citation type="submission" date="2016-05" db="EMBL/GenBank/DDBJ databases">
        <title>Draft genome sequence of a porcine commensal Rothia nasimurium.</title>
        <authorList>
            <person name="Gaiser R.A."/>
            <person name="Van Baarlen P."/>
            <person name="Wells J.M."/>
        </authorList>
    </citation>
    <scope>NUCLEOTIDE SEQUENCE [LARGE SCALE GENOMIC DNA]</scope>
    <source>
        <strain evidence="2 3">PT-32</strain>
    </source>
</reference>
<feature type="transmembrane region" description="Helical" evidence="1">
    <location>
        <begin position="77"/>
        <end position="94"/>
    </location>
</feature>
<evidence type="ECO:0000313" key="2">
    <source>
        <dbReference type="EMBL" id="ORC15255.1"/>
    </source>
</evidence>
<sequence length="131" mass="13972">MTKALYLTLVAGFGASISGVIGLLRALALPEQELTPYLIGMTIGAVVLTVISLAALRFPGPGLHHIYRRQFTARPSGAFLLGAVFGLGIGLPRIDPQDFIFDALFTLWFALAIGAIAAVWAAFRRPAPDLH</sequence>
<name>A0A1Y1RLL9_9MICC</name>
<accession>A0A1Y1RLL9</accession>
<keyword evidence="1" id="KW-0812">Transmembrane</keyword>